<evidence type="ECO:0000256" key="2">
    <source>
        <dbReference type="SAM" id="Coils"/>
    </source>
</evidence>
<dbReference type="Pfam" id="PF24568">
    <property type="entry name" value="CC_PcsB"/>
    <property type="match status" value="1"/>
</dbReference>
<keyword evidence="6" id="KW-1185">Reference proteome</keyword>
<dbReference type="CDD" id="cd12797">
    <property type="entry name" value="M23_peptidase"/>
    <property type="match status" value="1"/>
</dbReference>
<dbReference type="RefSeq" id="WP_122915865.1">
    <property type="nucleotide sequence ID" value="NZ_RHHQ01000002.1"/>
</dbReference>
<evidence type="ECO:0000313" key="6">
    <source>
        <dbReference type="Proteomes" id="UP000271031"/>
    </source>
</evidence>
<dbReference type="Gene3D" id="2.70.70.10">
    <property type="entry name" value="Glucose Permease (Domain IIA)"/>
    <property type="match status" value="1"/>
</dbReference>
<dbReference type="Pfam" id="PF01551">
    <property type="entry name" value="Peptidase_M23"/>
    <property type="match status" value="1"/>
</dbReference>
<dbReference type="GO" id="GO:0004222">
    <property type="term" value="F:metalloendopeptidase activity"/>
    <property type="evidence" value="ECO:0007669"/>
    <property type="project" value="TreeGrafter"/>
</dbReference>
<feature type="coiled-coil region" evidence="2">
    <location>
        <begin position="175"/>
        <end position="240"/>
    </location>
</feature>
<evidence type="ECO:0000259" key="4">
    <source>
        <dbReference type="Pfam" id="PF24568"/>
    </source>
</evidence>
<organism evidence="5 6">
    <name type="scientific">Brevibacillus fluminis</name>
    <dbReference type="NCBI Taxonomy" id="511487"/>
    <lineage>
        <taxon>Bacteria</taxon>
        <taxon>Bacillati</taxon>
        <taxon>Bacillota</taxon>
        <taxon>Bacilli</taxon>
        <taxon>Bacillales</taxon>
        <taxon>Paenibacillaceae</taxon>
        <taxon>Brevibacillus</taxon>
    </lineage>
</organism>
<dbReference type="PANTHER" id="PTHR21666">
    <property type="entry name" value="PEPTIDASE-RELATED"/>
    <property type="match status" value="1"/>
</dbReference>
<dbReference type="InterPro" id="IPR050570">
    <property type="entry name" value="Cell_wall_metabolism_enzyme"/>
</dbReference>
<comment type="caution">
    <text evidence="5">The sequence shown here is derived from an EMBL/GenBank/DDBJ whole genome shotgun (WGS) entry which is preliminary data.</text>
</comment>
<keyword evidence="1" id="KW-0732">Signal</keyword>
<dbReference type="SUPFAM" id="SSF51261">
    <property type="entry name" value="Duplicated hybrid motif"/>
    <property type="match status" value="1"/>
</dbReference>
<dbReference type="Gene3D" id="6.10.250.3150">
    <property type="match status" value="1"/>
</dbReference>
<gene>
    <name evidence="5" type="ORF">EDM56_00205</name>
</gene>
<keyword evidence="2" id="KW-0175">Coiled coil</keyword>
<evidence type="ECO:0000259" key="3">
    <source>
        <dbReference type="Pfam" id="PF01551"/>
    </source>
</evidence>
<dbReference type="PANTHER" id="PTHR21666:SF270">
    <property type="entry name" value="MUREIN HYDROLASE ACTIVATOR ENVC"/>
    <property type="match status" value="1"/>
</dbReference>
<dbReference type="EMBL" id="RHHQ01000002">
    <property type="protein sequence ID" value="RNB92608.1"/>
    <property type="molecule type" value="Genomic_DNA"/>
</dbReference>
<dbReference type="AlphaFoldDB" id="A0A3M8DWW0"/>
<proteinExistence type="predicted"/>
<evidence type="ECO:0000313" key="5">
    <source>
        <dbReference type="EMBL" id="RNB92608.1"/>
    </source>
</evidence>
<protein>
    <submittedName>
        <fullName evidence="5">Metalloendopeptidase</fullName>
    </submittedName>
</protein>
<dbReference type="InterPro" id="IPR057309">
    <property type="entry name" value="PcsB_CC"/>
</dbReference>
<evidence type="ECO:0000256" key="1">
    <source>
        <dbReference type="ARBA" id="ARBA00022729"/>
    </source>
</evidence>
<sequence length="395" mass="43937">MNKKGILLAVLSSAIVWSSYPASVGYASKSLDKINQEISEIKKKKRSQQSEINKISGQINDIQKKQVNLNNELMAIDLRRNETQGRLDKLDKQIEDTTAKAVQAQEQLDEAEERVAKRETMLKTRLRSMYERGNSTYLEVLFGSSDIGDFLTRLQGVQLIVESDTRILEDNLKDKQTVEAKKAEVEKHLKNYENMFAEAENLKADLDKQYKQSTVIKAELQKQEKDLHEIQAEEEEKLLAYAREEASKVAERSKLLAASNYRGGALGLPLPPGSFRFSSGFGMRTDPFTGKSAGHNGLDMAAPKGTSIFAAEDGIVIVASYVNGFGNCVMIKHNEHITTLYGHIREGGIKVSVGQAVKKGQKVAEVGSTGRSTGNHLHFTVYKDDVAVDPRPYIQ</sequence>
<name>A0A3M8DWW0_9BACL</name>
<dbReference type="InterPro" id="IPR011055">
    <property type="entry name" value="Dup_hybrid_motif"/>
</dbReference>
<feature type="coiled-coil region" evidence="2">
    <location>
        <begin position="31"/>
        <end position="121"/>
    </location>
</feature>
<dbReference type="Proteomes" id="UP000271031">
    <property type="component" value="Unassembled WGS sequence"/>
</dbReference>
<dbReference type="OrthoDB" id="9805799at2"/>
<feature type="domain" description="Peptidoglycan hydrolase PcsB coiled-coil" evidence="4">
    <location>
        <begin position="109"/>
        <end position="181"/>
    </location>
</feature>
<dbReference type="InterPro" id="IPR016047">
    <property type="entry name" value="M23ase_b-sheet_dom"/>
</dbReference>
<accession>A0A3M8DWW0</accession>
<reference evidence="5 6" key="1">
    <citation type="submission" date="2018-10" db="EMBL/GenBank/DDBJ databases">
        <title>Phylogenomics of Brevibacillus.</title>
        <authorList>
            <person name="Dunlap C."/>
        </authorList>
    </citation>
    <scope>NUCLEOTIDE SEQUENCE [LARGE SCALE GENOMIC DNA]</scope>
    <source>
        <strain evidence="5 6">JCM 15716</strain>
    </source>
</reference>
<feature type="domain" description="M23ase beta-sheet core" evidence="3">
    <location>
        <begin position="294"/>
        <end position="390"/>
    </location>
</feature>